<sequence>MPDGEKKSPLSRDLERNARSASVSACRRVGELACLSPGLGIIEQPVERIITRSCVTRLEALEAPLLLRGKGGKGEWWGREGAEGGAMR</sequence>
<reference evidence="1" key="1">
    <citation type="submission" date="2023-10" db="EMBL/GenBank/DDBJ databases">
        <title>Genome assemblies of two species of porcelain crab, Petrolisthes cinctipes and Petrolisthes manimaculis (Anomura: Porcellanidae).</title>
        <authorList>
            <person name="Angst P."/>
        </authorList>
    </citation>
    <scope>NUCLEOTIDE SEQUENCE</scope>
    <source>
        <strain evidence="1">PB745_01</strain>
        <tissue evidence="1">Gill</tissue>
    </source>
</reference>
<name>A0AAE1KKY7_PETCI</name>
<organism evidence="1 2">
    <name type="scientific">Petrolisthes cinctipes</name>
    <name type="common">Flat porcelain crab</name>
    <dbReference type="NCBI Taxonomy" id="88211"/>
    <lineage>
        <taxon>Eukaryota</taxon>
        <taxon>Metazoa</taxon>
        <taxon>Ecdysozoa</taxon>
        <taxon>Arthropoda</taxon>
        <taxon>Crustacea</taxon>
        <taxon>Multicrustacea</taxon>
        <taxon>Malacostraca</taxon>
        <taxon>Eumalacostraca</taxon>
        <taxon>Eucarida</taxon>
        <taxon>Decapoda</taxon>
        <taxon>Pleocyemata</taxon>
        <taxon>Anomura</taxon>
        <taxon>Galatheoidea</taxon>
        <taxon>Porcellanidae</taxon>
        <taxon>Petrolisthes</taxon>
    </lineage>
</organism>
<dbReference type="EMBL" id="JAWQEG010002113">
    <property type="protein sequence ID" value="KAK3874300.1"/>
    <property type="molecule type" value="Genomic_DNA"/>
</dbReference>
<protein>
    <submittedName>
        <fullName evidence="1">Uncharacterized protein</fullName>
    </submittedName>
</protein>
<accession>A0AAE1KKY7</accession>
<comment type="caution">
    <text evidence="1">The sequence shown here is derived from an EMBL/GenBank/DDBJ whole genome shotgun (WGS) entry which is preliminary data.</text>
</comment>
<dbReference type="AlphaFoldDB" id="A0AAE1KKY7"/>
<gene>
    <name evidence="1" type="ORF">Pcinc_020750</name>
</gene>
<evidence type="ECO:0000313" key="1">
    <source>
        <dbReference type="EMBL" id="KAK3874300.1"/>
    </source>
</evidence>
<keyword evidence="2" id="KW-1185">Reference proteome</keyword>
<evidence type="ECO:0000313" key="2">
    <source>
        <dbReference type="Proteomes" id="UP001286313"/>
    </source>
</evidence>
<dbReference type="Proteomes" id="UP001286313">
    <property type="component" value="Unassembled WGS sequence"/>
</dbReference>
<proteinExistence type="predicted"/>